<accession>A0A848KGR5</accession>
<evidence type="ECO:0000313" key="1">
    <source>
        <dbReference type="EMBL" id="NMN95400.1"/>
    </source>
</evidence>
<dbReference type="EMBL" id="VCQU01000003">
    <property type="protein sequence ID" value="NMN95400.1"/>
    <property type="molecule type" value="Genomic_DNA"/>
</dbReference>
<dbReference type="GO" id="GO:0046872">
    <property type="term" value="F:metal ion binding"/>
    <property type="evidence" value="ECO:0007669"/>
    <property type="project" value="InterPro"/>
</dbReference>
<name>A0A848KGR5_9NOCA</name>
<dbReference type="AlphaFoldDB" id="A0A848KGR5"/>
<gene>
    <name evidence="1" type="ORF">FGL95_10190</name>
</gene>
<evidence type="ECO:0000313" key="2">
    <source>
        <dbReference type="Proteomes" id="UP000535543"/>
    </source>
</evidence>
<keyword evidence="1" id="KW-0560">Oxidoreductase</keyword>
<proteinExistence type="predicted"/>
<dbReference type="Pfam" id="PF03301">
    <property type="entry name" value="Trp_dioxygenase"/>
    <property type="match status" value="1"/>
</dbReference>
<dbReference type="GO" id="GO:0020037">
    <property type="term" value="F:heme binding"/>
    <property type="evidence" value="ECO:0007669"/>
    <property type="project" value="InterPro"/>
</dbReference>
<sequence>MHELTTWLDSPHADSFPYDAVVDEFCSAGKHFVSGDLLAMLASARATSTGGSYVGKGLLARFMKTALDKWDRRFDNPSYLALNLLPMPGNGHRRPDLQDAEEQRDRLFALLVTDILRFEIAAVDGHDRLPHLRPPARVVAKRCRLAVRAVLPVLRRLGLDPAVTSTDSVDAAREVCAAVAADTTPGERRMLALSALTVSQVHDEYMFVRVLQSYETTFALAVVCLSVAIEALRIGQGDDAVQAIDAAEQSLREASLLFSVVATMQPEAFLTFREFTDGASAIQSRNYKLIESLCRMPDPDRLDSPAFSSVPEVRERIIAGLPNLSDAADAADDAVLAAMHRFGTTFERWRKTHYRVALTMLGERRGTGYTEGVPYLATAREIPVFDPAVRTRGCPFGYSAA</sequence>
<comment type="caution">
    <text evidence="1">The sequence shown here is derived from an EMBL/GenBank/DDBJ whole genome shotgun (WGS) entry which is preliminary data.</text>
</comment>
<dbReference type="GO" id="GO:0004833">
    <property type="term" value="F:L-tryptophan 2,3-dioxygenase activity"/>
    <property type="evidence" value="ECO:0007669"/>
    <property type="project" value="InterPro"/>
</dbReference>
<dbReference type="SUPFAM" id="SSF140959">
    <property type="entry name" value="Indolic compounds 2,3-dioxygenase-like"/>
    <property type="match status" value="1"/>
</dbReference>
<reference evidence="1 2" key="2">
    <citation type="submission" date="2020-06" db="EMBL/GenBank/DDBJ databases">
        <title>Antribacter stalactiti gen. nov., sp. nov., a new member of the family Nacardiaceae isolated from a cave.</title>
        <authorList>
            <person name="Kim I.S."/>
        </authorList>
    </citation>
    <scope>NUCLEOTIDE SEQUENCE [LARGE SCALE GENOMIC DNA]</scope>
    <source>
        <strain evidence="1 2">YC2-7</strain>
    </source>
</reference>
<dbReference type="PANTHER" id="PTHR10138:SF0">
    <property type="entry name" value="TRYPTOPHAN 2,3-DIOXYGENASE"/>
    <property type="match status" value="1"/>
</dbReference>
<reference evidence="1 2" key="1">
    <citation type="submission" date="2019-05" db="EMBL/GenBank/DDBJ databases">
        <authorList>
            <person name="Lee S.D."/>
        </authorList>
    </citation>
    <scope>NUCLEOTIDE SEQUENCE [LARGE SCALE GENOMIC DNA]</scope>
    <source>
        <strain evidence="1 2">YC2-7</strain>
    </source>
</reference>
<dbReference type="InterPro" id="IPR004981">
    <property type="entry name" value="Trp_2_3_dOase"/>
</dbReference>
<dbReference type="Proteomes" id="UP000535543">
    <property type="component" value="Unassembled WGS sequence"/>
</dbReference>
<keyword evidence="2" id="KW-1185">Reference proteome</keyword>
<dbReference type="RefSeq" id="WP_169586249.1">
    <property type="nucleotide sequence ID" value="NZ_VCQU01000003.1"/>
</dbReference>
<organism evidence="1 2">
    <name type="scientific">Antrihabitans stalactiti</name>
    <dbReference type="NCBI Taxonomy" id="2584121"/>
    <lineage>
        <taxon>Bacteria</taxon>
        <taxon>Bacillati</taxon>
        <taxon>Actinomycetota</taxon>
        <taxon>Actinomycetes</taxon>
        <taxon>Mycobacteriales</taxon>
        <taxon>Nocardiaceae</taxon>
        <taxon>Antrihabitans</taxon>
    </lineage>
</organism>
<dbReference type="PANTHER" id="PTHR10138">
    <property type="entry name" value="TRYPTOPHAN 2,3-DIOXYGENASE"/>
    <property type="match status" value="1"/>
</dbReference>
<dbReference type="GO" id="GO:0019442">
    <property type="term" value="P:L-tryptophan catabolic process to acetyl-CoA"/>
    <property type="evidence" value="ECO:0007669"/>
    <property type="project" value="TreeGrafter"/>
</dbReference>
<dbReference type="InterPro" id="IPR037217">
    <property type="entry name" value="Trp/Indoleamine_2_3_dOase-like"/>
</dbReference>
<dbReference type="GO" id="GO:0019441">
    <property type="term" value="P:L-tryptophan catabolic process to kynurenine"/>
    <property type="evidence" value="ECO:0007669"/>
    <property type="project" value="InterPro"/>
</dbReference>
<dbReference type="Gene3D" id="1.20.58.480">
    <property type="match status" value="2"/>
</dbReference>
<keyword evidence="1" id="KW-0223">Dioxygenase</keyword>
<protein>
    <submittedName>
        <fullName evidence="1">Tryptophan 2,3-dioxygenase</fullName>
    </submittedName>
</protein>